<evidence type="ECO:0000256" key="1">
    <source>
        <dbReference type="ARBA" id="ARBA00010062"/>
    </source>
</evidence>
<name>A0ABN2ADG6_9ACTN</name>
<dbReference type="EMBL" id="BAAAOR010000014">
    <property type="protein sequence ID" value="GAA1516024.1"/>
    <property type="molecule type" value="Genomic_DNA"/>
</dbReference>
<reference evidence="6 7" key="1">
    <citation type="journal article" date="2019" name="Int. J. Syst. Evol. Microbiol.">
        <title>The Global Catalogue of Microorganisms (GCM) 10K type strain sequencing project: providing services to taxonomists for standard genome sequencing and annotation.</title>
        <authorList>
            <consortium name="The Broad Institute Genomics Platform"/>
            <consortium name="The Broad Institute Genome Sequencing Center for Infectious Disease"/>
            <person name="Wu L."/>
            <person name="Ma J."/>
        </authorList>
    </citation>
    <scope>NUCLEOTIDE SEQUENCE [LARGE SCALE GENOMIC DNA]</scope>
    <source>
        <strain evidence="6 7">JCM 14942</strain>
    </source>
</reference>
<comment type="similarity">
    <text evidence="1">Belongs to the leucine-binding protein family.</text>
</comment>
<organism evidence="6 7">
    <name type="scientific">Nocardioides humi</name>
    <dbReference type="NCBI Taxonomy" id="449461"/>
    <lineage>
        <taxon>Bacteria</taxon>
        <taxon>Bacillati</taxon>
        <taxon>Actinomycetota</taxon>
        <taxon>Actinomycetes</taxon>
        <taxon>Propionibacteriales</taxon>
        <taxon>Nocardioidaceae</taxon>
        <taxon>Nocardioides</taxon>
    </lineage>
</organism>
<feature type="region of interest" description="Disordered" evidence="3">
    <location>
        <begin position="43"/>
        <end position="68"/>
    </location>
</feature>
<dbReference type="Proteomes" id="UP001500842">
    <property type="component" value="Unassembled WGS sequence"/>
</dbReference>
<dbReference type="RefSeq" id="WP_141005563.1">
    <property type="nucleotide sequence ID" value="NZ_BAAAOR010000014.1"/>
</dbReference>
<evidence type="ECO:0000313" key="7">
    <source>
        <dbReference type="Proteomes" id="UP001500842"/>
    </source>
</evidence>
<evidence type="ECO:0000313" key="6">
    <source>
        <dbReference type="EMBL" id="GAA1516024.1"/>
    </source>
</evidence>
<gene>
    <name evidence="6" type="ORF">GCM10009788_20390</name>
</gene>
<comment type="caution">
    <text evidence="6">The sequence shown here is derived from an EMBL/GenBank/DDBJ whole genome shotgun (WGS) entry which is preliminary data.</text>
</comment>
<proteinExistence type="inferred from homology"/>
<dbReference type="InterPro" id="IPR028082">
    <property type="entry name" value="Peripla_BP_I"/>
</dbReference>
<keyword evidence="2 4" id="KW-0732">Signal</keyword>
<feature type="chain" id="PRO_5047357380" description="Leucine-binding protein domain-containing protein" evidence="4">
    <location>
        <begin position="36"/>
        <end position="437"/>
    </location>
</feature>
<evidence type="ECO:0000256" key="2">
    <source>
        <dbReference type="ARBA" id="ARBA00022729"/>
    </source>
</evidence>
<accession>A0ABN2ADG6</accession>
<dbReference type="SUPFAM" id="SSF53822">
    <property type="entry name" value="Periplasmic binding protein-like I"/>
    <property type="match status" value="1"/>
</dbReference>
<evidence type="ECO:0000256" key="3">
    <source>
        <dbReference type="SAM" id="MobiDB-lite"/>
    </source>
</evidence>
<evidence type="ECO:0000259" key="5">
    <source>
        <dbReference type="Pfam" id="PF13458"/>
    </source>
</evidence>
<dbReference type="InterPro" id="IPR051010">
    <property type="entry name" value="BCAA_transport"/>
</dbReference>
<evidence type="ECO:0000256" key="4">
    <source>
        <dbReference type="SAM" id="SignalP"/>
    </source>
</evidence>
<dbReference type="Gene3D" id="3.40.50.2300">
    <property type="match status" value="2"/>
</dbReference>
<protein>
    <recommendedName>
        <fullName evidence="5">Leucine-binding protein domain-containing protein</fullName>
    </recommendedName>
</protein>
<sequence>MRITSRRRSGAVPHRQQVARIGALAALLCVTTVLAACGDDRAGDGPRANRPAAPASLGPGQEADTSLPPVKVGYQNLESTAVALPAFRVGFEAGVKYVNEHLGGVKGHPLEADGCKTDLTPETTINCDNRFVDDGVAAVLVNIDIALDAGLPALQKAGIPVIVSLADSPAVERAQGTVFSYGASRRATDAAALKGMIETGSKNVIIALPDTSGYHEQWEDVYEPVADQNDVKADVVYYQLGSADYGTLASIIVAKNPDTVLLPAANDTDCDGTLPALAAAGFAGKIMAGSCSDFIEKFPSSQTAGIYVYGLLPAPQWVGNLPESVEEDLAVFNAYMEQEGQGEFANAFGMQGFALALNAASMLAQADDPTTSVSTMAALKSAQGALFAQDASYDCATAGAPGSSACGNLTWYGQVQDDGTILNSDFSPIDANAALPE</sequence>
<feature type="signal peptide" evidence="4">
    <location>
        <begin position="1"/>
        <end position="35"/>
    </location>
</feature>
<dbReference type="PANTHER" id="PTHR30483">
    <property type="entry name" value="LEUCINE-SPECIFIC-BINDING PROTEIN"/>
    <property type="match status" value="1"/>
</dbReference>
<dbReference type="Pfam" id="PF13458">
    <property type="entry name" value="Peripla_BP_6"/>
    <property type="match status" value="1"/>
</dbReference>
<keyword evidence="7" id="KW-1185">Reference proteome</keyword>
<dbReference type="PANTHER" id="PTHR30483:SF6">
    <property type="entry name" value="PERIPLASMIC BINDING PROTEIN OF ABC TRANSPORTER FOR NATURAL AMINO ACIDS"/>
    <property type="match status" value="1"/>
</dbReference>
<feature type="domain" description="Leucine-binding protein" evidence="5">
    <location>
        <begin position="81"/>
        <end position="383"/>
    </location>
</feature>
<dbReference type="InterPro" id="IPR028081">
    <property type="entry name" value="Leu-bd"/>
</dbReference>